<evidence type="ECO:0000313" key="1">
    <source>
        <dbReference type="EMBL" id="MFD1738237.1"/>
    </source>
</evidence>
<accession>A0ABW4LUW3</accession>
<organism evidence="1 2">
    <name type="scientific">Bacillus salitolerans</name>
    <dbReference type="NCBI Taxonomy" id="1437434"/>
    <lineage>
        <taxon>Bacteria</taxon>
        <taxon>Bacillati</taxon>
        <taxon>Bacillota</taxon>
        <taxon>Bacilli</taxon>
        <taxon>Bacillales</taxon>
        <taxon>Bacillaceae</taxon>
        <taxon>Bacillus</taxon>
    </lineage>
</organism>
<keyword evidence="2" id="KW-1185">Reference proteome</keyword>
<evidence type="ECO:0008006" key="3">
    <source>
        <dbReference type="Google" id="ProtNLM"/>
    </source>
</evidence>
<protein>
    <recommendedName>
        <fullName evidence="3">Lipoprotein</fullName>
    </recommendedName>
</protein>
<dbReference type="Proteomes" id="UP001597214">
    <property type="component" value="Unassembled WGS sequence"/>
</dbReference>
<reference evidence="2" key="1">
    <citation type="journal article" date="2019" name="Int. J. Syst. Evol. Microbiol.">
        <title>The Global Catalogue of Microorganisms (GCM) 10K type strain sequencing project: providing services to taxonomists for standard genome sequencing and annotation.</title>
        <authorList>
            <consortium name="The Broad Institute Genomics Platform"/>
            <consortium name="The Broad Institute Genome Sequencing Center for Infectious Disease"/>
            <person name="Wu L."/>
            <person name="Ma J."/>
        </authorList>
    </citation>
    <scope>NUCLEOTIDE SEQUENCE [LARGE SCALE GENOMIC DNA]</scope>
    <source>
        <strain evidence="2">CCUG 49339</strain>
    </source>
</reference>
<dbReference type="EMBL" id="JBHUEM010000040">
    <property type="protein sequence ID" value="MFD1738237.1"/>
    <property type="molecule type" value="Genomic_DNA"/>
</dbReference>
<dbReference type="RefSeq" id="WP_377929450.1">
    <property type="nucleotide sequence ID" value="NZ_JBHUEM010000040.1"/>
</dbReference>
<sequence length="210" mass="23658">MNIFNKNTAEIVLIIVFLLSLSACSNGNSLFVSGKGNSFTIENKELINQSLEDLLVKSLDLVNKDSKIEDLKLEEVNTVDNLKVVSFIYNKEQNVYHGFMTAYKKSENEYEYSDIDTAQRQKDLPLSIINYSGGLEGAVERDLHIVSGFINDSDIEKICFLYSDGRTNVIVLNDDKKTFTEVNIGNGAKLETIIGVSDKNEIIYEKDYTK</sequence>
<comment type="caution">
    <text evidence="1">The sequence shown here is derived from an EMBL/GenBank/DDBJ whole genome shotgun (WGS) entry which is preliminary data.</text>
</comment>
<proteinExistence type="predicted"/>
<evidence type="ECO:0000313" key="2">
    <source>
        <dbReference type="Proteomes" id="UP001597214"/>
    </source>
</evidence>
<dbReference type="PROSITE" id="PS51257">
    <property type="entry name" value="PROKAR_LIPOPROTEIN"/>
    <property type="match status" value="1"/>
</dbReference>
<name>A0ABW4LUW3_9BACI</name>
<gene>
    <name evidence="1" type="ORF">ACFSCX_17060</name>
</gene>